<reference evidence="2 3" key="1">
    <citation type="submission" date="2020-07" db="EMBL/GenBank/DDBJ databases">
        <title>Sequencing the genomes of 1000 actinobacteria strains.</title>
        <authorList>
            <person name="Klenk H.-P."/>
        </authorList>
    </citation>
    <scope>NUCLEOTIDE SEQUENCE [LARGE SCALE GENOMIC DNA]</scope>
    <source>
        <strain evidence="2 3">DSM 22083</strain>
    </source>
</reference>
<name>A0A7Y9LEU1_9ACTN</name>
<evidence type="ECO:0000313" key="2">
    <source>
        <dbReference type="EMBL" id="NYE74173.1"/>
    </source>
</evidence>
<comment type="caution">
    <text evidence="2">The sequence shown here is derived from an EMBL/GenBank/DDBJ whole genome shotgun (WGS) entry which is preliminary data.</text>
</comment>
<evidence type="ECO:0000256" key="1">
    <source>
        <dbReference type="SAM" id="Phobius"/>
    </source>
</evidence>
<keyword evidence="1" id="KW-0472">Membrane</keyword>
<evidence type="ECO:0000313" key="3">
    <source>
        <dbReference type="Proteomes" id="UP000569914"/>
    </source>
</evidence>
<keyword evidence="1" id="KW-1133">Transmembrane helix</keyword>
<organism evidence="2 3">
    <name type="scientific">Microlunatus parietis</name>
    <dbReference type="NCBI Taxonomy" id="682979"/>
    <lineage>
        <taxon>Bacteria</taxon>
        <taxon>Bacillati</taxon>
        <taxon>Actinomycetota</taxon>
        <taxon>Actinomycetes</taxon>
        <taxon>Propionibacteriales</taxon>
        <taxon>Propionibacteriaceae</taxon>
        <taxon>Microlunatus</taxon>
    </lineage>
</organism>
<keyword evidence="1" id="KW-0812">Transmembrane</keyword>
<feature type="transmembrane region" description="Helical" evidence="1">
    <location>
        <begin position="168"/>
        <end position="190"/>
    </location>
</feature>
<accession>A0A7Y9LEU1</accession>
<feature type="transmembrane region" description="Helical" evidence="1">
    <location>
        <begin position="39"/>
        <end position="58"/>
    </location>
</feature>
<dbReference type="Proteomes" id="UP000569914">
    <property type="component" value="Unassembled WGS sequence"/>
</dbReference>
<dbReference type="AlphaFoldDB" id="A0A7Y9LEU1"/>
<gene>
    <name evidence="2" type="ORF">BKA15_005502</name>
</gene>
<protein>
    <submittedName>
        <fullName evidence="2">Uncharacterized protein</fullName>
    </submittedName>
</protein>
<proteinExistence type="predicted"/>
<feature type="transmembrane region" description="Helical" evidence="1">
    <location>
        <begin position="70"/>
        <end position="95"/>
    </location>
</feature>
<dbReference type="EMBL" id="JACCBU010000001">
    <property type="protein sequence ID" value="NYE74173.1"/>
    <property type="molecule type" value="Genomic_DNA"/>
</dbReference>
<sequence length="191" mass="19546">MTPLLLGLLGWTAVSIVAGLIWRQRAQPRPPHLLTGPPRAVIILAVIGLAQLGVAIVASATPPAGPVINWLGVGAAAVSTVITGGTVTTIVLSLARATAPTLQVGPSGARIQREMLRGGAWIGVLERIGIMASLLTWPEGVALILAIKGLARYPELKAGATSGTAERFIIGTLVSFGWAAGCAGISWLIIT</sequence>
<keyword evidence="3" id="KW-1185">Reference proteome</keyword>